<keyword evidence="11 18" id="KW-0413">Isomerase</keyword>
<comment type="catalytic activity">
    <reaction evidence="15 17 19">
        <text>(6S)-NADHX + ADP = AMP + phosphate + NADH + H(+)</text>
        <dbReference type="Rhea" id="RHEA:32223"/>
        <dbReference type="ChEBI" id="CHEBI:15378"/>
        <dbReference type="ChEBI" id="CHEBI:43474"/>
        <dbReference type="ChEBI" id="CHEBI:57945"/>
        <dbReference type="ChEBI" id="CHEBI:64074"/>
        <dbReference type="ChEBI" id="CHEBI:456215"/>
        <dbReference type="ChEBI" id="CHEBI:456216"/>
        <dbReference type="EC" id="4.2.1.136"/>
    </reaction>
</comment>
<dbReference type="InterPro" id="IPR030677">
    <property type="entry name" value="Nnr"/>
</dbReference>
<evidence type="ECO:0000256" key="19">
    <source>
        <dbReference type="PIRNR" id="PIRNR017184"/>
    </source>
</evidence>
<comment type="similarity">
    <text evidence="3 19">In the N-terminal section; belongs to the NnrE/AIBP family.</text>
</comment>
<evidence type="ECO:0000256" key="3">
    <source>
        <dbReference type="ARBA" id="ARBA00006001"/>
    </source>
</evidence>
<dbReference type="NCBIfam" id="TIGR00197">
    <property type="entry name" value="yjeF_nterm"/>
    <property type="match status" value="1"/>
</dbReference>
<keyword evidence="9 18" id="KW-0630">Potassium</keyword>
<dbReference type="RefSeq" id="WP_380676355.1">
    <property type="nucleotide sequence ID" value="NZ_CP173186.1"/>
</dbReference>
<dbReference type="HAMAP" id="MF_01965">
    <property type="entry name" value="NADHX_dehydratase"/>
    <property type="match status" value="1"/>
</dbReference>
<feature type="binding site" evidence="18">
    <location>
        <position position="135"/>
    </location>
    <ligand>
        <name>K(+)</name>
        <dbReference type="ChEBI" id="CHEBI:29103"/>
    </ligand>
</feature>
<comment type="function">
    <text evidence="17">Catalyzes the dehydration of the S-form of NAD(P)HX at the expense of ADP, which is converted to AMP. Together with NAD(P)HX epimerase, which catalyzes the epimerization of the S- and R-forms, the enzyme allows the repair of both epimers of NAD(P)HX, a damaged form of NAD(P)H that is a result of enzymatic or heat-dependent hydration.</text>
</comment>
<dbReference type="Pfam" id="PF01256">
    <property type="entry name" value="Carb_kinase"/>
    <property type="match status" value="1"/>
</dbReference>
<evidence type="ECO:0000256" key="11">
    <source>
        <dbReference type="ARBA" id="ARBA00023235"/>
    </source>
</evidence>
<evidence type="ECO:0000256" key="5">
    <source>
        <dbReference type="ARBA" id="ARBA00022723"/>
    </source>
</evidence>
<evidence type="ECO:0000256" key="9">
    <source>
        <dbReference type="ARBA" id="ARBA00022958"/>
    </source>
</evidence>
<feature type="binding site" evidence="18">
    <location>
        <position position="168"/>
    </location>
    <ligand>
        <name>(6S)-NADPHX</name>
        <dbReference type="ChEBI" id="CHEBI:64076"/>
    </ligand>
</feature>
<comment type="function">
    <text evidence="18">Catalyzes the epimerization of the S- and R-forms of NAD(P)HX, a damaged form of NAD(P)H that is a result of enzymatic or heat-dependent hydration. This is a prerequisite for the S-specific NAD(P)H-hydrate dehydratase to allow the repair of both epimers of NAD(P)HX.</text>
</comment>
<dbReference type="EC" id="4.2.1.136" evidence="19"/>
<comment type="catalytic activity">
    <reaction evidence="16 17 19">
        <text>(6S)-NADPHX + ADP = AMP + phosphate + NADPH + H(+)</text>
        <dbReference type="Rhea" id="RHEA:32235"/>
        <dbReference type="ChEBI" id="CHEBI:15378"/>
        <dbReference type="ChEBI" id="CHEBI:43474"/>
        <dbReference type="ChEBI" id="CHEBI:57783"/>
        <dbReference type="ChEBI" id="CHEBI:64076"/>
        <dbReference type="ChEBI" id="CHEBI:456215"/>
        <dbReference type="ChEBI" id="CHEBI:456216"/>
        <dbReference type="EC" id="4.2.1.136"/>
    </reaction>
</comment>
<dbReference type="NCBIfam" id="NF007856">
    <property type="entry name" value="PRK10565.1"/>
    <property type="match status" value="1"/>
</dbReference>
<feature type="binding site" evidence="18">
    <location>
        <position position="150"/>
    </location>
    <ligand>
        <name>(6S)-NADPHX</name>
        <dbReference type="ChEBI" id="CHEBI:64076"/>
    </ligand>
</feature>
<evidence type="ECO:0000256" key="4">
    <source>
        <dbReference type="ARBA" id="ARBA00009524"/>
    </source>
</evidence>
<comment type="cofactor">
    <cofactor evidence="17">
        <name>Mg(2+)</name>
        <dbReference type="ChEBI" id="CHEBI:18420"/>
    </cofactor>
</comment>
<dbReference type="GO" id="GO:0052856">
    <property type="term" value="F:NAD(P)HX epimerase activity"/>
    <property type="evidence" value="ECO:0007669"/>
    <property type="project" value="UniProtKB-EC"/>
</dbReference>
<keyword evidence="23" id="KW-1185">Reference proteome</keyword>
<evidence type="ECO:0000256" key="14">
    <source>
        <dbReference type="ARBA" id="ARBA00025153"/>
    </source>
</evidence>
<evidence type="ECO:0000256" key="13">
    <source>
        <dbReference type="ARBA" id="ARBA00023268"/>
    </source>
</evidence>
<comment type="catalytic activity">
    <reaction evidence="2 18 19">
        <text>(6R)-NADPHX = (6S)-NADPHX</text>
        <dbReference type="Rhea" id="RHEA:32227"/>
        <dbReference type="ChEBI" id="CHEBI:64076"/>
        <dbReference type="ChEBI" id="CHEBI:64077"/>
        <dbReference type="EC" id="5.1.99.6"/>
    </reaction>
</comment>
<evidence type="ECO:0000313" key="23">
    <source>
        <dbReference type="Proteomes" id="UP001589792"/>
    </source>
</evidence>
<comment type="subunit">
    <text evidence="17">Homotetramer.</text>
</comment>
<dbReference type="InterPro" id="IPR017953">
    <property type="entry name" value="Carbohydrate_kinase_pred_CS"/>
</dbReference>
<feature type="binding site" evidence="17">
    <location>
        <position position="329"/>
    </location>
    <ligand>
        <name>(6S)-NADPHX</name>
        <dbReference type="ChEBI" id="CHEBI:64076"/>
    </ligand>
</feature>
<keyword evidence="5 18" id="KW-0479">Metal-binding</keyword>
<evidence type="ECO:0000313" key="22">
    <source>
        <dbReference type="EMBL" id="MFC0227593.1"/>
    </source>
</evidence>
<evidence type="ECO:0000256" key="12">
    <source>
        <dbReference type="ARBA" id="ARBA00023239"/>
    </source>
</evidence>
<dbReference type="CDD" id="cd01171">
    <property type="entry name" value="YXKO-related"/>
    <property type="match status" value="1"/>
</dbReference>
<evidence type="ECO:0000256" key="16">
    <source>
        <dbReference type="ARBA" id="ARBA00049209"/>
    </source>
</evidence>
<keyword evidence="12 17" id="KW-0456">Lyase</keyword>
<protein>
    <recommendedName>
        <fullName evidence="19">Bifunctional NAD(P)H-hydrate repair enzyme</fullName>
    </recommendedName>
    <alternativeName>
        <fullName evidence="19">Nicotinamide nucleotide repair protein</fullName>
    </alternativeName>
    <domain>
        <recommendedName>
            <fullName evidence="19">ADP-dependent (S)-NAD(P)H-hydrate dehydratase</fullName>
            <ecNumber evidence="19">4.2.1.136</ecNumber>
        </recommendedName>
        <alternativeName>
            <fullName evidence="19">ADP-dependent NAD(P)HX dehydratase</fullName>
        </alternativeName>
    </domain>
    <domain>
        <recommendedName>
            <fullName evidence="19">NAD(P)H-hydrate epimerase</fullName>
            <ecNumber evidence="19">5.1.99.6</ecNumber>
        </recommendedName>
    </domain>
</protein>
<name>A0ABV6EF18_9GAMM</name>
<dbReference type="PANTHER" id="PTHR12592">
    <property type="entry name" value="ATP-DEPENDENT (S)-NAD(P)H-HYDRATE DEHYDRATASE FAMILY MEMBER"/>
    <property type="match status" value="1"/>
</dbReference>
<feature type="binding site" evidence="17">
    <location>
        <position position="441"/>
    </location>
    <ligand>
        <name>AMP</name>
        <dbReference type="ChEBI" id="CHEBI:456215"/>
    </ligand>
</feature>
<dbReference type="SUPFAM" id="SSF64153">
    <property type="entry name" value="YjeF N-terminal domain-like"/>
    <property type="match status" value="1"/>
</dbReference>
<dbReference type="InterPro" id="IPR000631">
    <property type="entry name" value="CARKD"/>
</dbReference>
<dbReference type="PROSITE" id="PS51383">
    <property type="entry name" value="YJEF_C_3"/>
    <property type="match status" value="1"/>
</dbReference>
<dbReference type="PROSITE" id="PS51385">
    <property type="entry name" value="YJEF_N"/>
    <property type="match status" value="1"/>
</dbReference>
<evidence type="ECO:0000259" key="20">
    <source>
        <dbReference type="PROSITE" id="PS51383"/>
    </source>
</evidence>
<organism evidence="22 23">
    <name type="scientific">Serratia aquatilis</name>
    <dbReference type="NCBI Taxonomy" id="1737515"/>
    <lineage>
        <taxon>Bacteria</taxon>
        <taxon>Pseudomonadati</taxon>
        <taxon>Pseudomonadota</taxon>
        <taxon>Gammaproteobacteria</taxon>
        <taxon>Enterobacterales</taxon>
        <taxon>Yersiniaceae</taxon>
        <taxon>Serratia</taxon>
    </lineage>
</organism>
<evidence type="ECO:0000256" key="1">
    <source>
        <dbReference type="ARBA" id="ARBA00000013"/>
    </source>
</evidence>
<feature type="binding site" evidence="18">
    <location>
        <position position="72"/>
    </location>
    <ligand>
        <name>K(+)</name>
        <dbReference type="ChEBI" id="CHEBI:29103"/>
    </ligand>
</feature>
<evidence type="ECO:0000256" key="18">
    <source>
        <dbReference type="HAMAP-Rule" id="MF_01966"/>
    </source>
</evidence>
<dbReference type="InterPro" id="IPR029056">
    <property type="entry name" value="Ribokinase-like"/>
</dbReference>
<feature type="binding site" evidence="18">
    <location>
        <begin position="71"/>
        <end position="75"/>
    </location>
    <ligand>
        <name>(6S)-NADPHX</name>
        <dbReference type="ChEBI" id="CHEBI:64076"/>
    </ligand>
</feature>
<dbReference type="EC" id="5.1.99.6" evidence="19"/>
<comment type="cofactor">
    <cofactor evidence="18 19">
        <name>K(+)</name>
        <dbReference type="ChEBI" id="CHEBI:29103"/>
    </cofactor>
    <text evidence="18 19">Binds 1 potassium ion per subunit.</text>
</comment>
<dbReference type="HAMAP" id="MF_01966">
    <property type="entry name" value="NADHX_epimerase"/>
    <property type="match status" value="1"/>
</dbReference>
<keyword evidence="8 17" id="KW-0521">NADP</keyword>
<dbReference type="PIRSF" id="PIRSF017184">
    <property type="entry name" value="Nnr"/>
    <property type="match status" value="1"/>
</dbReference>
<dbReference type="InterPro" id="IPR036652">
    <property type="entry name" value="YjeF_N_dom_sf"/>
</dbReference>
<dbReference type="NCBIfam" id="TIGR00196">
    <property type="entry name" value="yjeF_cterm"/>
    <property type="match status" value="1"/>
</dbReference>
<comment type="similarity">
    <text evidence="17">Belongs to the NnrD/CARKD family.</text>
</comment>
<dbReference type="InterPro" id="IPR004443">
    <property type="entry name" value="YjeF_N_dom"/>
</dbReference>
<dbReference type="Pfam" id="PF03853">
    <property type="entry name" value="YjeF_N"/>
    <property type="match status" value="1"/>
</dbReference>
<keyword evidence="6 17" id="KW-0547">Nucleotide-binding</keyword>
<evidence type="ECO:0000256" key="8">
    <source>
        <dbReference type="ARBA" id="ARBA00022857"/>
    </source>
</evidence>
<evidence type="ECO:0000256" key="10">
    <source>
        <dbReference type="ARBA" id="ARBA00023027"/>
    </source>
</evidence>
<feature type="domain" description="YjeF C-terminal" evidence="20">
    <location>
        <begin position="234"/>
        <end position="501"/>
    </location>
</feature>
<feature type="binding site" evidence="17">
    <location>
        <position position="269"/>
    </location>
    <ligand>
        <name>(6S)-NADPHX</name>
        <dbReference type="ChEBI" id="CHEBI:64076"/>
    </ligand>
</feature>
<dbReference type="GO" id="GO:0052855">
    <property type="term" value="F:ADP-dependent NAD(P)H-hydrate dehydratase activity"/>
    <property type="evidence" value="ECO:0007669"/>
    <property type="project" value="UniProtKB-EC"/>
</dbReference>
<dbReference type="Gene3D" id="3.40.1190.20">
    <property type="match status" value="1"/>
</dbReference>
<accession>A0ABV6EF18</accession>
<reference evidence="22 23" key="1">
    <citation type="submission" date="2024-09" db="EMBL/GenBank/DDBJ databases">
        <authorList>
            <person name="Sun Q."/>
            <person name="Mori K."/>
        </authorList>
    </citation>
    <scope>NUCLEOTIDE SEQUENCE [LARGE SCALE GENOMIC DNA]</scope>
    <source>
        <strain evidence="22 23">CCM 8626</strain>
    </source>
</reference>
<feature type="binding site" evidence="17">
    <location>
        <position position="442"/>
    </location>
    <ligand>
        <name>(6S)-NADPHX</name>
        <dbReference type="ChEBI" id="CHEBI:64076"/>
    </ligand>
</feature>
<evidence type="ECO:0000256" key="15">
    <source>
        <dbReference type="ARBA" id="ARBA00048238"/>
    </source>
</evidence>
<keyword evidence="13" id="KW-0511">Multifunctional enzyme</keyword>
<comment type="similarity">
    <text evidence="4 19">In the C-terminal section; belongs to the NnrD/CARKD family.</text>
</comment>
<dbReference type="PROSITE" id="PS01050">
    <property type="entry name" value="YJEF_C_2"/>
    <property type="match status" value="1"/>
</dbReference>
<feature type="binding site" evidence="18">
    <location>
        <begin position="139"/>
        <end position="145"/>
    </location>
    <ligand>
        <name>(6S)-NADPHX</name>
        <dbReference type="ChEBI" id="CHEBI:64076"/>
    </ligand>
</feature>
<evidence type="ECO:0000256" key="7">
    <source>
        <dbReference type="ARBA" id="ARBA00022840"/>
    </source>
</evidence>
<gene>
    <name evidence="22" type="primary">nnr</name>
    <name evidence="17" type="synonym">nnrD</name>
    <name evidence="18" type="synonym">nnrE</name>
    <name evidence="22" type="ORF">ACFFJ3_13920</name>
</gene>
<dbReference type="PANTHER" id="PTHR12592:SF0">
    <property type="entry name" value="ATP-DEPENDENT (S)-NAD(P)H-HYDRATE DEHYDRATASE"/>
    <property type="match status" value="1"/>
</dbReference>
<feature type="domain" description="YjeF N-terminal" evidence="21">
    <location>
        <begin position="23"/>
        <end position="225"/>
    </location>
</feature>
<keyword evidence="7 17" id="KW-0067">ATP-binding</keyword>
<evidence type="ECO:0000259" key="21">
    <source>
        <dbReference type="PROSITE" id="PS51385"/>
    </source>
</evidence>
<keyword evidence="10 17" id="KW-0520">NAD</keyword>
<comment type="similarity">
    <text evidence="18">Belongs to the NnrE/AIBP family.</text>
</comment>
<comment type="catalytic activity">
    <reaction evidence="1 18 19">
        <text>(6R)-NADHX = (6S)-NADHX</text>
        <dbReference type="Rhea" id="RHEA:32215"/>
        <dbReference type="ChEBI" id="CHEBI:64074"/>
        <dbReference type="ChEBI" id="CHEBI:64075"/>
        <dbReference type="EC" id="5.1.99.6"/>
    </reaction>
</comment>
<dbReference type="SUPFAM" id="SSF53613">
    <property type="entry name" value="Ribokinase-like"/>
    <property type="match status" value="1"/>
</dbReference>
<feature type="binding site" evidence="18">
    <location>
        <position position="171"/>
    </location>
    <ligand>
        <name>K(+)</name>
        <dbReference type="ChEBI" id="CHEBI:29103"/>
    </ligand>
</feature>
<proteinExistence type="inferred from homology"/>
<feature type="binding site" evidence="17">
    <location>
        <position position="375"/>
    </location>
    <ligand>
        <name>(6S)-NADPHX</name>
        <dbReference type="ChEBI" id="CHEBI:64076"/>
    </ligand>
</feature>
<sequence length="504" mass="52932">MTSHSEKQYCSSLPHSVWSADWVRQAESVAAVSLGISLYSLMLRAGAAATALARDHYPASRHWLVLCGHGNNGGDGYVVARLATEVGIKVSVIVCEGVRPLPTEAAIARQAWLESGGEILPASSHWPQDIDLIIDGLLGTGLGGAPRAPYEVLIEAVNRAGVPVISLDIPSGLQAETGAVAGAVIRASHTLAFIALKPGLLTGQARDWVGQLHYSTLGLSDWLATQRPQIQRYNGADLGQWLKPRRPCSHKGEHGRLLLVGGDHGFGGAIRMAAEAALRSGAGLVRVLTHTAHVGPLLTARPELMVQRLSDDTLQQAVEWADVVVVGPGLGQGDWGKNALKLLQTSDKPALWDADALNLLALHPEKRQNRVITPHPGEAARLLNCRTVDIESDRLLAARRLVAQYGGVVVLKGAGTLIAGQHGEMAIADVGNAGMASGGMGDVLSGIIGGLLSQKLPLYDAACAGCVVHGAAADYVAKKQGTRGLLASDLLPVIPHYVNPELAK</sequence>
<dbReference type="EMBL" id="JBHLXG010000013">
    <property type="protein sequence ID" value="MFC0227593.1"/>
    <property type="molecule type" value="Genomic_DNA"/>
</dbReference>
<evidence type="ECO:0000256" key="2">
    <source>
        <dbReference type="ARBA" id="ARBA00000909"/>
    </source>
</evidence>
<evidence type="ECO:0000256" key="6">
    <source>
        <dbReference type="ARBA" id="ARBA00022741"/>
    </source>
</evidence>
<comment type="function">
    <text evidence="14 19">Bifunctional enzyme that catalyzes the epimerization of the S- and R-forms of NAD(P)HX and the dehydration of the S-form of NAD(P)HX at the expense of ADP, which is converted to AMP. This allows the repair of both epimers of NAD(P)HX, a damaged form of NAD(P)H that is a result of enzymatic or heat-dependent hydration.</text>
</comment>
<feature type="binding site" evidence="17">
    <location>
        <begin position="412"/>
        <end position="416"/>
    </location>
    <ligand>
        <name>AMP</name>
        <dbReference type="ChEBI" id="CHEBI:456215"/>
    </ligand>
</feature>
<dbReference type="Gene3D" id="3.40.50.10260">
    <property type="entry name" value="YjeF N-terminal domain"/>
    <property type="match status" value="1"/>
</dbReference>
<evidence type="ECO:0000256" key="17">
    <source>
        <dbReference type="HAMAP-Rule" id="MF_01965"/>
    </source>
</evidence>
<dbReference type="Proteomes" id="UP001589792">
    <property type="component" value="Unassembled WGS sequence"/>
</dbReference>
<comment type="caution">
    <text evidence="22">The sequence shown here is derived from an EMBL/GenBank/DDBJ whole genome shotgun (WGS) entry which is preliminary data.</text>
</comment>